<gene>
    <name evidence="1" type="ORF">SAMN05660830_00422</name>
</gene>
<name>A0A8G2C7A5_9BACT</name>
<dbReference type="RefSeq" id="WP_020001555.1">
    <property type="nucleotide sequence ID" value="NZ_CP192217.1"/>
</dbReference>
<evidence type="ECO:0000313" key="2">
    <source>
        <dbReference type="Proteomes" id="UP000184001"/>
    </source>
</evidence>
<reference evidence="1 2" key="1">
    <citation type="submission" date="2016-11" db="EMBL/GenBank/DDBJ databases">
        <authorList>
            <person name="Varghese N."/>
            <person name="Submissions S."/>
        </authorList>
    </citation>
    <scope>NUCLEOTIDE SEQUENCE [LARGE SCALE GENOMIC DNA]</scope>
    <source>
        <strain evidence="1 2">DSM 17919</strain>
    </source>
</reference>
<organism evidence="1 2">
    <name type="scientific">Halodesulfovibrio aestuarii</name>
    <dbReference type="NCBI Taxonomy" id="126333"/>
    <lineage>
        <taxon>Bacteria</taxon>
        <taxon>Pseudomonadati</taxon>
        <taxon>Thermodesulfobacteriota</taxon>
        <taxon>Desulfovibrionia</taxon>
        <taxon>Desulfovibrionales</taxon>
        <taxon>Desulfovibrionaceae</taxon>
        <taxon>Halodesulfovibrio</taxon>
    </lineage>
</organism>
<dbReference type="AlphaFoldDB" id="A0A8G2C7A5"/>
<dbReference type="EMBL" id="FQZR01000002">
    <property type="protein sequence ID" value="SHI60006.1"/>
    <property type="molecule type" value="Genomic_DNA"/>
</dbReference>
<protein>
    <submittedName>
        <fullName evidence="1">Uncharacterized protein</fullName>
    </submittedName>
</protein>
<sequence>MFDGLELCALKRPDLPTIKVNKKYMLWVKIGGEYQLKDVQVKAMRQTSRNAYEVDVFGYGFRKTVSTKKLRERV</sequence>
<dbReference type="Proteomes" id="UP000184001">
    <property type="component" value="Unassembled WGS sequence"/>
</dbReference>
<proteinExistence type="predicted"/>
<accession>A0A8G2C7A5</accession>
<comment type="caution">
    <text evidence="1">The sequence shown here is derived from an EMBL/GenBank/DDBJ whole genome shotgun (WGS) entry which is preliminary data.</text>
</comment>
<evidence type="ECO:0000313" key="1">
    <source>
        <dbReference type="EMBL" id="SHI60006.1"/>
    </source>
</evidence>